<feature type="transmembrane region" description="Helical" evidence="13">
    <location>
        <begin position="45"/>
        <end position="65"/>
    </location>
</feature>
<feature type="transmembrane region" description="Helical" evidence="13">
    <location>
        <begin position="145"/>
        <end position="162"/>
    </location>
</feature>
<keyword evidence="7" id="KW-0274">FAD</keyword>
<dbReference type="GO" id="GO:0051537">
    <property type="term" value="F:2 iron, 2 sulfur cluster binding"/>
    <property type="evidence" value="ECO:0007669"/>
    <property type="project" value="UniProtKB-KW"/>
</dbReference>
<feature type="transmembrane region" description="Helical" evidence="13">
    <location>
        <begin position="199"/>
        <end position="217"/>
    </location>
</feature>
<protein>
    <submittedName>
        <fullName evidence="15">Putative ferric reductase</fullName>
    </submittedName>
</protein>
<dbReference type="GO" id="GO:0016491">
    <property type="term" value="F:oxidoreductase activity"/>
    <property type="evidence" value="ECO:0007669"/>
    <property type="project" value="UniProtKB-KW"/>
</dbReference>
<dbReference type="Proteomes" id="UP000249538">
    <property type="component" value="Unassembled WGS sequence"/>
</dbReference>
<evidence type="ECO:0000313" key="16">
    <source>
        <dbReference type="Proteomes" id="UP000249538"/>
    </source>
</evidence>
<evidence type="ECO:0000256" key="8">
    <source>
        <dbReference type="ARBA" id="ARBA00022989"/>
    </source>
</evidence>
<keyword evidence="3" id="KW-0285">Flavoprotein</keyword>
<evidence type="ECO:0000256" key="3">
    <source>
        <dbReference type="ARBA" id="ARBA00022630"/>
    </source>
</evidence>
<dbReference type="InterPro" id="IPR050415">
    <property type="entry name" value="MRET"/>
</dbReference>
<gene>
    <name evidence="15" type="ORF">LX76_04149</name>
</gene>
<dbReference type="GO" id="GO:0050660">
    <property type="term" value="F:flavin adenine dinucleotide binding"/>
    <property type="evidence" value="ECO:0007669"/>
    <property type="project" value="TreeGrafter"/>
</dbReference>
<dbReference type="GO" id="GO:0046872">
    <property type="term" value="F:metal ion binding"/>
    <property type="evidence" value="ECO:0007669"/>
    <property type="project" value="UniProtKB-KW"/>
</dbReference>
<comment type="subcellular location">
    <subcellularLocation>
        <location evidence="2">Membrane</location>
        <topology evidence="2">Multi-pass membrane protein</topology>
    </subcellularLocation>
</comment>
<dbReference type="InterPro" id="IPR017938">
    <property type="entry name" value="Riboflavin_synthase-like_b-brl"/>
</dbReference>
<evidence type="ECO:0000256" key="2">
    <source>
        <dbReference type="ARBA" id="ARBA00004141"/>
    </source>
</evidence>
<evidence type="ECO:0000256" key="9">
    <source>
        <dbReference type="ARBA" id="ARBA00023002"/>
    </source>
</evidence>
<evidence type="ECO:0000256" key="7">
    <source>
        <dbReference type="ARBA" id="ARBA00022827"/>
    </source>
</evidence>
<dbReference type="GO" id="GO:0016020">
    <property type="term" value="C:membrane"/>
    <property type="evidence" value="ECO:0007669"/>
    <property type="project" value="UniProtKB-SubCell"/>
</dbReference>
<keyword evidence="9" id="KW-0560">Oxidoreductase</keyword>
<dbReference type="PANTHER" id="PTHR47354:SF8">
    <property type="entry name" value="1,2-PHENYLACETYL-COA EPOXIDASE, SUBUNIT E"/>
    <property type="match status" value="1"/>
</dbReference>
<dbReference type="InterPro" id="IPR013130">
    <property type="entry name" value="Fe3_Rdtase_TM_dom"/>
</dbReference>
<keyword evidence="4 13" id="KW-0812">Transmembrane</keyword>
<evidence type="ECO:0000256" key="6">
    <source>
        <dbReference type="ARBA" id="ARBA00022723"/>
    </source>
</evidence>
<dbReference type="PROSITE" id="PS51384">
    <property type="entry name" value="FAD_FR"/>
    <property type="match status" value="1"/>
</dbReference>
<dbReference type="Gene3D" id="3.40.50.80">
    <property type="entry name" value="Nucleotide-binding domain of ferredoxin-NADP reductase (FNR) module"/>
    <property type="match status" value="1"/>
</dbReference>
<organism evidence="15 16">
    <name type="scientific">Cereibacter changlensis</name>
    <dbReference type="NCBI Taxonomy" id="402884"/>
    <lineage>
        <taxon>Bacteria</taxon>
        <taxon>Pseudomonadati</taxon>
        <taxon>Pseudomonadota</taxon>
        <taxon>Alphaproteobacteria</taxon>
        <taxon>Rhodobacterales</taxon>
        <taxon>Paracoccaceae</taxon>
        <taxon>Cereibacter</taxon>
    </lineage>
</organism>
<evidence type="ECO:0000256" key="10">
    <source>
        <dbReference type="ARBA" id="ARBA00023004"/>
    </source>
</evidence>
<dbReference type="EMBL" id="QKZS01000020">
    <property type="protein sequence ID" value="PZX48778.1"/>
    <property type="molecule type" value="Genomic_DNA"/>
</dbReference>
<dbReference type="Pfam" id="PF01794">
    <property type="entry name" value="Ferric_reduct"/>
    <property type="match status" value="1"/>
</dbReference>
<comment type="caution">
    <text evidence="15">The sequence shown here is derived from an EMBL/GenBank/DDBJ whole genome shotgun (WGS) entry which is preliminary data.</text>
</comment>
<evidence type="ECO:0000256" key="1">
    <source>
        <dbReference type="ARBA" id="ARBA00001974"/>
    </source>
</evidence>
<evidence type="ECO:0000256" key="13">
    <source>
        <dbReference type="SAM" id="Phobius"/>
    </source>
</evidence>
<keyword evidence="8 13" id="KW-1133">Transmembrane helix</keyword>
<feature type="transmembrane region" description="Helical" evidence="13">
    <location>
        <begin position="174"/>
        <end position="193"/>
    </location>
</feature>
<reference evidence="15 16" key="1">
    <citation type="submission" date="2018-06" db="EMBL/GenBank/DDBJ databases">
        <title>Genomic Encyclopedia of Archaeal and Bacterial Type Strains, Phase II (KMG-II): from individual species to whole genera.</title>
        <authorList>
            <person name="Goeker M."/>
        </authorList>
    </citation>
    <scope>NUCLEOTIDE SEQUENCE [LARGE SCALE GENOMIC DNA]</scope>
    <source>
        <strain evidence="15 16">DSM 18774</strain>
    </source>
</reference>
<feature type="domain" description="FAD-binding FR-type" evidence="14">
    <location>
        <begin position="214"/>
        <end position="324"/>
    </location>
</feature>
<keyword evidence="12 13" id="KW-0472">Membrane</keyword>
<comment type="cofactor">
    <cofactor evidence="1">
        <name>FAD</name>
        <dbReference type="ChEBI" id="CHEBI:57692"/>
    </cofactor>
</comment>
<dbReference type="PRINTS" id="PR00409">
    <property type="entry name" value="PHDIOXRDTASE"/>
</dbReference>
<keyword evidence="6" id="KW-0479">Metal-binding</keyword>
<feature type="transmembrane region" description="Helical" evidence="13">
    <location>
        <begin position="86"/>
        <end position="104"/>
    </location>
</feature>
<evidence type="ECO:0000256" key="12">
    <source>
        <dbReference type="ARBA" id="ARBA00023136"/>
    </source>
</evidence>
<evidence type="ECO:0000256" key="5">
    <source>
        <dbReference type="ARBA" id="ARBA00022714"/>
    </source>
</evidence>
<dbReference type="SUPFAM" id="SSF52343">
    <property type="entry name" value="Ferredoxin reductase-like, C-terminal NADP-linked domain"/>
    <property type="match status" value="1"/>
</dbReference>
<evidence type="ECO:0000313" key="15">
    <source>
        <dbReference type="EMBL" id="PZX48778.1"/>
    </source>
</evidence>
<name>A0A2W7QJP0_9RHOB</name>
<dbReference type="SUPFAM" id="SSF63380">
    <property type="entry name" value="Riboflavin synthase domain-like"/>
    <property type="match status" value="1"/>
</dbReference>
<dbReference type="Gene3D" id="2.40.30.10">
    <property type="entry name" value="Translation factors"/>
    <property type="match status" value="1"/>
</dbReference>
<proteinExistence type="predicted"/>
<accession>A0A2W7QJP0</accession>
<evidence type="ECO:0000256" key="4">
    <source>
        <dbReference type="ARBA" id="ARBA00022692"/>
    </source>
</evidence>
<keyword evidence="5" id="KW-0001">2Fe-2S</keyword>
<keyword evidence="11" id="KW-0411">Iron-sulfur</keyword>
<sequence>MRRFIGGFDMLRLKLSFWGWLGLLTLLWLIALLRTAPAFALRQDLIQYSGAMAIACMSLGLVLALRPRWPETWFGGLDKMYRLHKWLGIAAAGFAVLHWTVTQAPKWAAGLGLMQRQPRGEHAPLEGVRQFLGMQRGLAEGLGEWAFYAVVLLVALALGRRFPYHWFYRTHRLIALAYLVLVYHAVILLNPALWTSVVAVVLAPLLAGGSLAAVWLVTRRSGRNRQVTGTILSLRSYPGVKSLETEIGLGAGWPGHKPGQFAFATSDASEGPHPYTIASAWNATDPRIAFITKALGDHTRQLPGALHVGQSVTIEGPYGRFTFDDGMKRQIWIGGGIGITPFIARMKHLARMPDDRAEQIDLFHTTRDFDAVALAALAADAEAAGVTLHLMVDERDGLLTGARLRETAPDWREASIWFCGPARFGAALRADLAANGHPVATRFHQELFAMR</sequence>
<keyword evidence="10" id="KW-0408">Iron</keyword>
<evidence type="ECO:0000259" key="14">
    <source>
        <dbReference type="PROSITE" id="PS51384"/>
    </source>
</evidence>
<dbReference type="CDD" id="cd06198">
    <property type="entry name" value="FNR_like_3"/>
    <property type="match status" value="1"/>
</dbReference>
<dbReference type="InterPro" id="IPR039261">
    <property type="entry name" value="FNR_nucleotide-bd"/>
</dbReference>
<dbReference type="InterPro" id="IPR017927">
    <property type="entry name" value="FAD-bd_FR_type"/>
</dbReference>
<dbReference type="AlphaFoldDB" id="A0A2W7QJP0"/>
<dbReference type="PANTHER" id="PTHR47354">
    <property type="entry name" value="NADH OXIDOREDUCTASE HCR"/>
    <property type="match status" value="1"/>
</dbReference>
<evidence type="ECO:0000256" key="11">
    <source>
        <dbReference type="ARBA" id="ARBA00023014"/>
    </source>
</evidence>